<dbReference type="FunFam" id="3.80.10.10:FF:001164">
    <property type="entry name" value="GH01279p"/>
    <property type="match status" value="1"/>
</dbReference>
<keyword evidence="10" id="KW-0520">NAD</keyword>
<evidence type="ECO:0000256" key="15">
    <source>
        <dbReference type="SAM" id="Phobius"/>
    </source>
</evidence>
<dbReference type="FunFam" id="3.40.50.10140:FF:000001">
    <property type="entry name" value="Toll-like receptor 2"/>
    <property type="match status" value="1"/>
</dbReference>
<dbReference type="SMART" id="SM00369">
    <property type="entry name" value="LRR_TYP"/>
    <property type="match status" value="15"/>
</dbReference>
<dbReference type="SMART" id="SM00365">
    <property type="entry name" value="LRR_SD22"/>
    <property type="match status" value="9"/>
</dbReference>
<keyword evidence="7" id="KW-0677">Repeat</keyword>
<dbReference type="Proteomes" id="UP000694557">
    <property type="component" value="Unassembled WGS sequence"/>
</dbReference>
<dbReference type="GO" id="GO:0038023">
    <property type="term" value="F:signaling receptor activity"/>
    <property type="evidence" value="ECO:0007669"/>
    <property type="project" value="TreeGrafter"/>
</dbReference>
<dbReference type="Pfam" id="PF13855">
    <property type="entry name" value="LRR_8"/>
    <property type="match status" value="4"/>
</dbReference>
<dbReference type="InterPro" id="IPR032675">
    <property type="entry name" value="LRR_dom_sf"/>
</dbReference>
<gene>
    <name evidence="17" type="primary">LOC109879409</name>
</gene>
<dbReference type="Pfam" id="PF01582">
    <property type="entry name" value="TIR"/>
    <property type="match status" value="1"/>
</dbReference>
<keyword evidence="9 15" id="KW-1133">Transmembrane helix</keyword>
<dbReference type="PROSITE" id="PS51450">
    <property type="entry name" value="LRR"/>
    <property type="match status" value="5"/>
</dbReference>
<dbReference type="SMART" id="SM00364">
    <property type="entry name" value="LRR_BAC"/>
    <property type="match status" value="5"/>
</dbReference>
<evidence type="ECO:0000256" key="14">
    <source>
        <dbReference type="ARBA" id="ARBA00023198"/>
    </source>
</evidence>
<dbReference type="InterPro" id="IPR003591">
    <property type="entry name" value="Leu-rich_rpt_typical-subtyp"/>
</dbReference>
<dbReference type="InterPro" id="IPR035897">
    <property type="entry name" value="Toll_tir_struct_dom_sf"/>
</dbReference>
<dbReference type="PANTHER" id="PTHR24365:SF522">
    <property type="entry name" value="LOW QUALITY PROTEIN: TOLL-LIKE RECEPTOR 13-RELATED"/>
    <property type="match status" value="1"/>
</dbReference>
<reference evidence="17" key="1">
    <citation type="submission" date="2025-08" db="UniProtKB">
        <authorList>
            <consortium name="Ensembl"/>
        </authorList>
    </citation>
    <scope>IDENTIFICATION</scope>
</reference>
<dbReference type="Pfam" id="PF12799">
    <property type="entry name" value="LRR_4"/>
    <property type="match status" value="1"/>
</dbReference>
<evidence type="ECO:0000256" key="1">
    <source>
        <dbReference type="ARBA" id="ARBA00004479"/>
    </source>
</evidence>
<dbReference type="SUPFAM" id="SSF52200">
    <property type="entry name" value="Toll/Interleukin receptor TIR domain"/>
    <property type="match status" value="1"/>
</dbReference>
<evidence type="ECO:0000256" key="2">
    <source>
        <dbReference type="ARBA" id="ARBA00009634"/>
    </source>
</evidence>
<sequence>MLHFQPPKDVTASHCICLFSLSRSEVDVKLLTMTLKIAMPGKQSGSTFSQLRLFLSFLMYCWGLADPACGYFLKNCTIRGNLSDNFNLKVLCYNRNLEVMPINIPCKVSVLDVAMNNISKIGKLDFKGLSNLKILNMSINQISQVDDGSLRSLKALRELNLAHNRLTTLSDHLFQGLASLSLLHLDNNLITTIGSSSFQLLSSLKTVNLTKNNLHNMKEVQPIVQLPHLQELYIGSNRFTSFQSQEISNTSIELRLLDLSRNPLGVFRITTDVLPYLEVLDIAYCGQLGHMEWDVLDRSFLRNVKSLNLSGIEMSLERMAMVLQTVNSSLVHLRLYDISEERVKALIDFACNIPTLSLLRLHHNNISALSEEFLQSCKQVTEVDLENNNIIQLSEVSFRSMEQLSTLRLGHNRLSSVPDATRNISTLMLLDLSFNIIHKLGCSDFSNLTGLTQLFLFHNQISNLPGCVFQDLKDLRILKLGSNKILTLNDDFMSGLHKLEFLSMSYNKLSSISKGDFKGLASLKTLLLFDNQIASLEDGAFEGLVNLTELRLQSNKITQIDIRNTVLTGLPHLRTLDISCNYITYVNDDKLDPPPLSHLTSLENLLIFSQRHKGLCHLPINFLEGLKSLLSFQAGSLNIKDLHPDTFIHTPRLWFLDISKNEFTALTPKLFHPTPSLNRLYLPKARLQSLDFLIGANLSRVTFLQVRKNDITVVNETVLQSLPALTYLDMQDNPFTCGCSDAWFVQWMESNNQTQVAGAGELTCNYPEDLKGNKLLDVELQFCTVDLGLYYYISTTCLVLLTLIASFAYHFLKWEVIYGYYLFLAFLYDTKQRNKHKPHGCQYDAFISYNAHDEPWVLRELLPELEGEQGWKLCLHHRDFQPGKPIIDNIMDGIYGSRKTICVISHRYLESEWCSREIQVASFRLFDEQKDVLILVFLEEIPTHQLSPYHRMRKLVKKRTYLSWPRVGEHTAVFWQQLRLALETKDGPAEENPILSGVQAL</sequence>
<evidence type="ECO:0000256" key="8">
    <source>
        <dbReference type="ARBA" id="ARBA00022859"/>
    </source>
</evidence>
<name>A0A8C7FPL4_ONCKI</name>
<keyword evidence="13" id="KW-0325">Glycoprotein</keyword>
<dbReference type="PROSITE" id="PS50104">
    <property type="entry name" value="TIR"/>
    <property type="match status" value="1"/>
</dbReference>
<keyword evidence="3" id="KW-0399">Innate immunity</keyword>
<dbReference type="GO" id="GO:0007165">
    <property type="term" value="P:signal transduction"/>
    <property type="evidence" value="ECO:0007669"/>
    <property type="project" value="InterPro"/>
</dbReference>
<keyword evidence="6" id="KW-0732">Signal</keyword>
<dbReference type="InterPro" id="IPR000157">
    <property type="entry name" value="TIR_dom"/>
</dbReference>
<protein>
    <submittedName>
        <fullName evidence="17">Toll-like receptor 22</fullName>
    </submittedName>
</protein>
<accession>A0A8C7FPL4</accession>
<keyword evidence="4" id="KW-0433">Leucine-rich repeat</keyword>
<dbReference type="InterPro" id="IPR025875">
    <property type="entry name" value="Leu-rich_rpt_4"/>
</dbReference>
<evidence type="ECO:0000256" key="11">
    <source>
        <dbReference type="ARBA" id="ARBA00023136"/>
    </source>
</evidence>
<keyword evidence="11 15" id="KW-0472">Membrane</keyword>
<dbReference type="GO" id="GO:0005886">
    <property type="term" value="C:plasma membrane"/>
    <property type="evidence" value="ECO:0007669"/>
    <property type="project" value="TreeGrafter"/>
</dbReference>
<evidence type="ECO:0000313" key="17">
    <source>
        <dbReference type="Ensembl" id="ENSOKIP00005031245.1"/>
    </source>
</evidence>
<evidence type="ECO:0000256" key="13">
    <source>
        <dbReference type="ARBA" id="ARBA00023180"/>
    </source>
</evidence>
<dbReference type="Ensembl" id="ENSOKIT00005033020.1">
    <property type="protein sequence ID" value="ENSOKIP00005031245.1"/>
    <property type="gene ID" value="ENSOKIG00005013441.1"/>
</dbReference>
<feature type="domain" description="TIR" evidence="16">
    <location>
        <begin position="841"/>
        <end position="982"/>
    </location>
</feature>
<dbReference type="PANTHER" id="PTHR24365">
    <property type="entry name" value="TOLL-LIKE RECEPTOR"/>
    <property type="match status" value="1"/>
</dbReference>
<dbReference type="Gene3D" id="3.40.50.10140">
    <property type="entry name" value="Toll/interleukin-1 receptor homology (TIR) domain"/>
    <property type="match status" value="1"/>
</dbReference>
<keyword evidence="18" id="KW-1185">Reference proteome</keyword>
<evidence type="ECO:0000256" key="3">
    <source>
        <dbReference type="ARBA" id="ARBA00022588"/>
    </source>
</evidence>
<dbReference type="SUPFAM" id="SSF52058">
    <property type="entry name" value="L domain-like"/>
    <property type="match status" value="2"/>
</dbReference>
<evidence type="ECO:0000313" key="18">
    <source>
        <dbReference type="Proteomes" id="UP000694557"/>
    </source>
</evidence>
<evidence type="ECO:0000256" key="5">
    <source>
        <dbReference type="ARBA" id="ARBA00022692"/>
    </source>
</evidence>
<organism evidence="17 18">
    <name type="scientific">Oncorhynchus kisutch</name>
    <name type="common">Coho salmon</name>
    <name type="synonym">Salmo kisutch</name>
    <dbReference type="NCBI Taxonomy" id="8019"/>
    <lineage>
        <taxon>Eukaryota</taxon>
        <taxon>Metazoa</taxon>
        <taxon>Chordata</taxon>
        <taxon>Craniata</taxon>
        <taxon>Vertebrata</taxon>
        <taxon>Euteleostomi</taxon>
        <taxon>Actinopterygii</taxon>
        <taxon>Neopterygii</taxon>
        <taxon>Teleostei</taxon>
        <taxon>Protacanthopterygii</taxon>
        <taxon>Salmoniformes</taxon>
        <taxon>Salmonidae</taxon>
        <taxon>Salmoninae</taxon>
        <taxon>Oncorhynchus</taxon>
    </lineage>
</organism>
<comment type="similarity">
    <text evidence="2">Belongs to the Toll-like receptor family.</text>
</comment>
<dbReference type="GO" id="GO:0045087">
    <property type="term" value="P:innate immune response"/>
    <property type="evidence" value="ECO:0007669"/>
    <property type="project" value="UniProtKB-KW"/>
</dbReference>
<dbReference type="FunFam" id="3.80.10.10:FF:000770">
    <property type="entry name" value="Uncharacterized protein"/>
    <property type="match status" value="1"/>
</dbReference>
<evidence type="ECO:0000256" key="4">
    <source>
        <dbReference type="ARBA" id="ARBA00022614"/>
    </source>
</evidence>
<dbReference type="SMART" id="SM00255">
    <property type="entry name" value="TIR"/>
    <property type="match status" value="1"/>
</dbReference>
<evidence type="ECO:0000256" key="7">
    <source>
        <dbReference type="ARBA" id="ARBA00022737"/>
    </source>
</evidence>
<evidence type="ECO:0000256" key="9">
    <source>
        <dbReference type="ARBA" id="ARBA00022989"/>
    </source>
</evidence>
<feature type="transmembrane region" description="Helical" evidence="15">
    <location>
        <begin position="789"/>
        <end position="812"/>
    </location>
</feature>
<evidence type="ECO:0000256" key="12">
    <source>
        <dbReference type="ARBA" id="ARBA00023170"/>
    </source>
</evidence>
<reference evidence="17" key="2">
    <citation type="submission" date="2025-09" db="UniProtKB">
        <authorList>
            <consortium name="Ensembl"/>
        </authorList>
    </citation>
    <scope>IDENTIFICATION</scope>
</reference>
<keyword evidence="14" id="KW-0395">Inflammatory response</keyword>
<keyword evidence="12" id="KW-0675">Receptor</keyword>
<evidence type="ECO:0000256" key="6">
    <source>
        <dbReference type="ARBA" id="ARBA00022729"/>
    </source>
</evidence>
<dbReference type="InterPro" id="IPR001611">
    <property type="entry name" value="Leu-rich_rpt"/>
</dbReference>
<dbReference type="GeneTree" id="ENSGT00940000163999"/>
<dbReference type="AlphaFoldDB" id="A0A8C7FPL4"/>
<comment type="subcellular location">
    <subcellularLocation>
        <location evidence="1">Membrane</location>
        <topology evidence="1">Single-pass type I membrane protein</topology>
    </subcellularLocation>
</comment>
<dbReference type="Gene3D" id="3.80.10.10">
    <property type="entry name" value="Ribonuclease Inhibitor"/>
    <property type="match status" value="4"/>
</dbReference>
<evidence type="ECO:0000256" key="10">
    <source>
        <dbReference type="ARBA" id="ARBA00023027"/>
    </source>
</evidence>
<keyword evidence="8" id="KW-0391">Immunity</keyword>
<keyword evidence="5 15" id="KW-0812">Transmembrane</keyword>
<dbReference type="GO" id="GO:0006954">
    <property type="term" value="P:inflammatory response"/>
    <property type="evidence" value="ECO:0007669"/>
    <property type="project" value="UniProtKB-KW"/>
</dbReference>
<dbReference type="InterPro" id="IPR000483">
    <property type="entry name" value="Cys-rich_flank_reg_C"/>
</dbReference>
<proteinExistence type="inferred from homology"/>
<dbReference type="SMART" id="SM00082">
    <property type="entry name" value="LRRCT"/>
    <property type="match status" value="1"/>
</dbReference>
<evidence type="ECO:0000259" key="16">
    <source>
        <dbReference type="PROSITE" id="PS50104"/>
    </source>
</evidence>